<feature type="domain" description="PKD/Chitinase" evidence="1">
    <location>
        <begin position="40"/>
        <end position="119"/>
    </location>
</feature>
<accession>A0A916ZLX2</accession>
<dbReference type="Gene3D" id="2.60.120.430">
    <property type="entry name" value="Galactose-binding lectin"/>
    <property type="match status" value="1"/>
</dbReference>
<proteinExistence type="predicted"/>
<evidence type="ECO:0000313" key="3">
    <source>
        <dbReference type="Proteomes" id="UP000599688"/>
    </source>
</evidence>
<dbReference type="Gene3D" id="2.60.40.10">
    <property type="entry name" value="Immunoglobulins"/>
    <property type="match status" value="2"/>
</dbReference>
<gene>
    <name evidence="2" type="ORF">GCM10010831_01890</name>
</gene>
<feature type="domain" description="PKD/Chitinase" evidence="1">
    <location>
        <begin position="124"/>
        <end position="205"/>
    </location>
</feature>
<dbReference type="Proteomes" id="UP000599688">
    <property type="component" value="Unassembled WGS sequence"/>
</dbReference>
<organism evidence="2 3">
    <name type="scientific">Psychroflexus salis</name>
    <dbReference type="NCBI Taxonomy" id="1526574"/>
    <lineage>
        <taxon>Bacteria</taxon>
        <taxon>Pseudomonadati</taxon>
        <taxon>Bacteroidota</taxon>
        <taxon>Flavobacteriia</taxon>
        <taxon>Flavobacteriales</taxon>
        <taxon>Flavobacteriaceae</taxon>
        <taxon>Psychroflexus</taxon>
    </lineage>
</organism>
<comment type="caution">
    <text evidence="2">The sequence shown here is derived from an EMBL/GenBank/DDBJ whole genome shotgun (WGS) entry which is preliminary data.</text>
</comment>
<dbReference type="InterPro" id="IPR008979">
    <property type="entry name" value="Galactose-bd-like_sf"/>
</dbReference>
<dbReference type="SMART" id="SM00089">
    <property type="entry name" value="PKD"/>
    <property type="match status" value="2"/>
</dbReference>
<dbReference type="InterPro" id="IPR013783">
    <property type="entry name" value="Ig-like_fold"/>
</dbReference>
<sequence>MKKVKYILSIFIVVLSLFGCKDEDDYKDFLNNTEPPINVSAKVSVTQDNTGLVTIIPLAEGAINYVLDFGDGSEVSDLIEPGSSVDHIYEEGSYELSITANGLNGLSTTSIQTIDVSFQAPENLEVFIENDSSISRQVNVTASADFALSYEVDFGVPDLEPLTANIDDTVSYQYDEAGTYTITVTAFSAAIETVSYTEEFEVTEILQPLVAAPNPPNRQDSDVISMYSNAYELDVNVSSWRSEWSTSVLTDIQINGNDTKFYADADFVGVEFYDEDAVDASGMDAFHLDFWSLNATTFRIKLVDLGGTPTEAEIVIEDIPQNEWVSIDIPMSNFTDAGMTSISSIQQLIFSGLPVGTFDFFIDNVYFYKAPSNVPEGLQGTWKMAPQAGSLGVGPSVGDISFFSCDVGCVDLRACYFDDSYIFGADGSFTNDLGAESWIEGWQGGGDACGTPVAPHDGSNPATYVYDEAAGTVTLNGVGAYIGLAKANNQGELPNVPVPDSITYNVTFTGPNEIDVNIDIGGGIFWQFKLVRELPPATPLTGVWQMAPEAGSLGVGPSMGDISFFSCDAACVDLRDCYFDDNYVFGADGSFTNVLGDQSWIEGWQGGGDACGTPVAPHDGSSPATYVYDEAAGTLTLNGAGAYIGLAKANNQGELPNVPVPDSITYNVTFQDANTINVSIDIGGGIFWQFKLIKL</sequence>
<dbReference type="RefSeq" id="WP_188404880.1">
    <property type="nucleotide sequence ID" value="NZ_BMGL01000001.1"/>
</dbReference>
<evidence type="ECO:0000313" key="2">
    <source>
        <dbReference type="EMBL" id="GGE03953.1"/>
    </source>
</evidence>
<keyword evidence="3" id="KW-1185">Reference proteome</keyword>
<dbReference type="AlphaFoldDB" id="A0A916ZLX2"/>
<name>A0A916ZLX2_9FLAO</name>
<dbReference type="InterPro" id="IPR022409">
    <property type="entry name" value="PKD/Chitinase_dom"/>
</dbReference>
<dbReference type="CDD" id="cd00146">
    <property type="entry name" value="PKD"/>
    <property type="match status" value="1"/>
</dbReference>
<dbReference type="EMBL" id="BMGL01000001">
    <property type="protein sequence ID" value="GGE03953.1"/>
    <property type="molecule type" value="Genomic_DNA"/>
</dbReference>
<dbReference type="SUPFAM" id="SSF49785">
    <property type="entry name" value="Galactose-binding domain-like"/>
    <property type="match status" value="1"/>
</dbReference>
<dbReference type="PROSITE" id="PS51257">
    <property type="entry name" value="PROKAR_LIPOPROTEIN"/>
    <property type="match status" value="1"/>
</dbReference>
<reference evidence="2 3" key="1">
    <citation type="journal article" date="2014" name="Int. J. Syst. Evol. Microbiol.">
        <title>Complete genome sequence of Corynebacterium casei LMG S-19264T (=DSM 44701T), isolated from a smear-ripened cheese.</title>
        <authorList>
            <consortium name="US DOE Joint Genome Institute (JGI-PGF)"/>
            <person name="Walter F."/>
            <person name="Albersmeier A."/>
            <person name="Kalinowski J."/>
            <person name="Ruckert C."/>
        </authorList>
    </citation>
    <scope>NUCLEOTIDE SEQUENCE [LARGE SCALE GENOMIC DNA]</scope>
    <source>
        <strain evidence="2 3">CGMCC 1.12925</strain>
    </source>
</reference>
<dbReference type="SUPFAM" id="SSF49299">
    <property type="entry name" value="PKD domain"/>
    <property type="match status" value="1"/>
</dbReference>
<protein>
    <recommendedName>
        <fullName evidence="1">PKD/Chitinase domain-containing protein</fullName>
    </recommendedName>
</protein>
<dbReference type="InterPro" id="IPR035986">
    <property type="entry name" value="PKD_dom_sf"/>
</dbReference>
<evidence type="ECO:0000259" key="1">
    <source>
        <dbReference type="SMART" id="SM00089"/>
    </source>
</evidence>